<dbReference type="InterPro" id="IPR027417">
    <property type="entry name" value="P-loop_NTPase"/>
</dbReference>
<keyword evidence="2" id="KW-0378">Hydrolase</keyword>
<evidence type="ECO:0000256" key="2">
    <source>
        <dbReference type="ARBA" id="ARBA00022801"/>
    </source>
</evidence>
<dbReference type="InterPro" id="IPR011545">
    <property type="entry name" value="DEAD/DEAH_box_helicase_dom"/>
</dbReference>
<gene>
    <name evidence="5" type="ORF">METZ01_LOCUS437001</name>
</gene>
<reference evidence="5" key="1">
    <citation type="submission" date="2018-05" db="EMBL/GenBank/DDBJ databases">
        <authorList>
            <person name="Lanie J.A."/>
            <person name="Ng W.-L."/>
            <person name="Kazmierczak K.M."/>
            <person name="Andrzejewski T.M."/>
            <person name="Davidsen T.M."/>
            <person name="Wayne K.J."/>
            <person name="Tettelin H."/>
            <person name="Glass J.I."/>
            <person name="Rusch D."/>
            <person name="Podicherti R."/>
            <person name="Tsui H.-C.T."/>
            <person name="Winkler M.E."/>
        </authorList>
    </citation>
    <scope>NUCLEOTIDE SEQUENCE</scope>
</reference>
<dbReference type="Pfam" id="PF00270">
    <property type="entry name" value="DEAD"/>
    <property type="match status" value="1"/>
</dbReference>
<sequence length="184" mass="20816">MIENEIGKYLDEGGLLAASIKEFEHRPEQIAMAQAVGRAFDNEHHLIVEAGTGTGKSLAYLIPAILWAVRFNKKVVVSTYTKTLQEQLLYQDIPLLREKLKIPFRHALCLGHENYLSLRRLKRASQAGLFVSPEEDGQMEAIFDWVRETPTGVKGDLPFEPISSVWEDVGRQKDLCLGKNCETY</sequence>
<dbReference type="AlphaFoldDB" id="A0A382YLG3"/>
<dbReference type="SUPFAM" id="SSF52540">
    <property type="entry name" value="P-loop containing nucleoside triphosphate hydrolases"/>
    <property type="match status" value="1"/>
</dbReference>
<dbReference type="GO" id="GO:0016787">
    <property type="term" value="F:hydrolase activity"/>
    <property type="evidence" value="ECO:0007669"/>
    <property type="project" value="UniProtKB-KW"/>
</dbReference>
<proteinExistence type="predicted"/>
<evidence type="ECO:0000259" key="4">
    <source>
        <dbReference type="PROSITE" id="PS51193"/>
    </source>
</evidence>
<feature type="non-terminal residue" evidence="5">
    <location>
        <position position="184"/>
    </location>
</feature>
<dbReference type="Gene3D" id="3.40.50.300">
    <property type="entry name" value="P-loop containing nucleotide triphosphate hydrolases"/>
    <property type="match status" value="1"/>
</dbReference>
<dbReference type="GO" id="GO:0005524">
    <property type="term" value="F:ATP binding"/>
    <property type="evidence" value="ECO:0007669"/>
    <property type="project" value="UniProtKB-KW"/>
</dbReference>
<keyword evidence="3" id="KW-0067">ATP-binding</keyword>
<dbReference type="InterPro" id="IPR014013">
    <property type="entry name" value="Helic_SF1/SF2_ATP-bd_DinG/Rad3"/>
</dbReference>
<feature type="domain" description="Helicase ATP-binding" evidence="4">
    <location>
        <begin position="15"/>
        <end position="184"/>
    </location>
</feature>
<keyword evidence="1" id="KW-0547">Nucleotide-binding</keyword>
<organism evidence="5">
    <name type="scientific">marine metagenome</name>
    <dbReference type="NCBI Taxonomy" id="408172"/>
    <lineage>
        <taxon>unclassified sequences</taxon>
        <taxon>metagenomes</taxon>
        <taxon>ecological metagenomes</taxon>
    </lineage>
</organism>
<accession>A0A382YLG3</accession>
<name>A0A382YLG3_9ZZZZ</name>
<evidence type="ECO:0000256" key="1">
    <source>
        <dbReference type="ARBA" id="ARBA00022741"/>
    </source>
</evidence>
<protein>
    <recommendedName>
        <fullName evidence="4">Helicase ATP-binding domain-containing protein</fullName>
    </recommendedName>
</protein>
<evidence type="ECO:0000256" key="3">
    <source>
        <dbReference type="ARBA" id="ARBA00022840"/>
    </source>
</evidence>
<dbReference type="GO" id="GO:0003676">
    <property type="term" value="F:nucleic acid binding"/>
    <property type="evidence" value="ECO:0007669"/>
    <property type="project" value="InterPro"/>
</dbReference>
<dbReference type="EMBL" id="UINC01176830">
    <property type="protein sequence ID" value="SVD84147.1"/>
    <property type="molecule type" value="Genomic_DNA"/>
</dbReference>
<dbReference type="PROSITE" id="PS51193">
    <property type="entry name" value="HELICASE_ATP_BIND_2"/>
    <property type="match status" value="1"/>
</dbReference>
<evidence type="ECO:0000313" key="5">
    <source>
        <dbReference type="EMBL" id="SVD84147.1"/>
    </source>
</evidence>